<name>A0ABQ9UFN6_SAGOE</name>
<gene>
    <name evidence="2" type="ORF">P7K49_024855</name>
</gene>
<proteinExistence type="predicted"/>
<organism evidence="2 3">
    <name type="scientific">Saguinus oedipus</name>
    <name type="common">Cotton-top tamarin</name>
    <name type="synonym">Oedipomidas oedipus</name>
    <dbReference type="NCBI Taxonomy" id="9490"/>
    <lineage>
        <taxon>Eukaryota</taxon>
        <taxon>Metazoa</taxon>
        <taxon>Chordata</taxon>
        <taxon>Craniata</taxon>
        <taxon>Vertebrata</taxon>
        <taxon>Euteleostomi</taxon>
        <taxon>Mammalia</taxon>
        <taxon>Eutheria</taxon>
        <taxon>Euarchontoglires</taxon>
        <taxon>Primates</taxon>
        <taxon>Haplorrhini</taxon>
        <taxon>Platyrrhini</taxon>
        <taxon>Cebidae</taxon>
        <taxon>Callitrichinae</taxon>
        <taxon>Saguinus</taxon>
    </lineage>
</organism>
<evidence type="ECO:0000256" key="1">
    <source>
        <dbReference type="SAM" id="MobiDB-lite"/>
    </source>
</evidence>
<feature type="region of interest" description="Disordered" evidence="1">
    <location>
        <begin position="61"/>
        <end position="82"/>
    </location>
</feature>
<accession>A0ABQ9UFN6</accession>
<keyword evidence="3" id="KW-1185">Reference proteome</keyword>
<feature type="compositionally biased region" description="Basic and acidic residues" evidence="1">
    <location>
        <begin position="1"/>
        <end position="31"/>
    </location>
</feature>
<dbReference type="Proteomes" id="UP001266305">
    <property type="component" value="Unassembled WGS sequence"/>
</dbReference>
<feature type="compositionally biased region" description="Basic and acidic residues" evidence="1">
    <location>
        <begin position="61"/>
        <end position="77"/>
    </location>
</feature>
<protein>
    <submittedName>
        <fullName evidence="2">Uncharacterized protein</fullName>
    </submittedName>
</protein>
<sequence length="167" mass="18485">MDRGAEPGEADQEKEAVELRDTVTSKREAGTAKESMWVCTRFSGKGNTAEEISTKAEACDKTKNYDPSGIHRKETGFGKRRFKHHVTTFHRPNLREIQNASKSVFGTGSEIGRNCRPGVREKDFARVWMRSATGCYSKKDFPLPSSVDTVKGLLSLKPIHGTGEPAP</sequence>
<comment type="caution">
    <text evidence="2">The sequence shown here is derived from an EMBL/GenBank/DDBJ whole genome shotgun (WGS) entry which is preliminary data.</text>
</comment>
<evidence type="ECO:0000313" key="3">
    <source>
        <dbReference type="Proteomes" id="UP001266305"/>
    </source>
</evidence>
<reference evidence="2 3" key="1">
    <citation type="submission" date="2023-05" db="EMBL/GenBank/DDBJ databases">
        <title>B98-5 Cell Line De Novo Hybrid Assembly: An Optical Mapping Approach.</title>
        <authorList>
            <person name="Kananen K."/>
            <person name="Auerbach J.A."/>
            <person name="Kautto E."/>
            <person name="Blachly J.S."/>
        </authorList>
    </citation>
    <scope>NUCLEOTIDE SEQUENCE [LARGE SCALE GENOMIC DNA]</scope>
    <source>
        <strain evidence="2">B95-8</strain>
        <tissue evidence="2">Cell line</tissue>
    </source>
</reference>
<dbReference type="EMBL" id="JASSZA010000012">
    <property type="protein sequence ID" value="KAK2095821.1"/>
    <property type="molecule type" value="Genomic_DNA"/>
</dbReference>
<evidence type="ECO:0000313" key="2">
    <source>
        <dbReference type="EMBL" id="KAK2095821.1"/>
    </source>
</evidence>
<feature type="region of interest" description="Disordered" evidence="1">
    <location>
        <begin position="1"/>
        <end position="32"/>
    </location>
</feature>